<sequence>METDYSDEIILPEERDDELSSEDLFNISSWGADITIRDIVASYEDGDILKPELQRKYVWDKKESSRFIESILMGLPVPSIFLANTPEGFKLIVDGYQRIKTIYDFFKGIWTGDGSVFSLSNSEKINPRWRGKTYATLSADDQRRFRMYTIHAIIFEQKTPKDDSGLYQIFERINTSGKSLNPQEIRNCVYQGKLNDLLFKLNKNPEWRILYGEAEENSRMLDLEFILRFMALSNTDILSREIKSISLKKELNDFMSNNKNKNADFYDSWEETFNRCISFVATHFGEDAFFNLKNDFSAIRKKFYPTVFDSIMIATKIAVERGFTTEENLESKRLQLLQDETYRNSITAGTMKIENIKTRIDKVLTYIFGMTLADE</sequence>
<accession>A0A1G7VWS2</accession>
<organism evidence="2 3">
    <name type="scientific">Prevotella communis</name>
    <dbReference type="NCBI Taxonomy" id="2913614"/>
    <lineage>
        <taxon>Bacteria</taxon>
        <taxon>Pseudomonadati</taxon>
        <taxon>Bacteroidota</taxon>
        <taxon>Bacteroidia</taxon>
        <taxon>Bacteroidales</taxon>
        <taxon>Prevotellaceae</taxon>
        <taxon>Prevotella</taxon>
    </lineage>
</organism>
<dbReference type="RefSeq" id="WP_091816781.1">
    <property type="nucleotide sequence ID" value="NZ_FNCQ01000006.1"/>
</dbReference>
<feature type="domain" description="GmrSD restriction endonucleases N-terminal" evidence="1">
    <location>
        <begin position="36"/>
        <end position="190"/>
    </location>
</feature>
<dbReference type="Proteomes" id="UP000198779">
    <property type="component" value="Unassembled WGS sequence"/>
</dbReference>
<evidence type="ECO:0000313" key="3">
    <source>
        <dbReference type="Proteomes" id="UP000198779"/>
    </source>
</evidence>
<gene>
    <name evidence="2" type="ORF">SAMN04487901_106136</name>
</gene>
<name>A0A1G7VWS2_9BACT</name>
<dbReference type="EMBL" id="FNCQ01000006">
    <property type="protein sequence ID" value="SDG63330.1"/>
    <property type="molecule type" value="Genomic_DNA"/>
</dbReference>
<dbReference type="AlphaFoldDB" id="A0A1G7VWS2"/>
<dbReference type="STRING" id="645274.SAMN04487901_106136"/>
<keyword evidence="3" id="KW-1185">Reference proteome</keyword>
<evidence type="ECO:0000313" key="2">
    <source>
        <dbReference type="EMBL" id="SDG63330.1"/>
    </source>
</evidence>
<dbReference type="PANTHER" id="PTHR39639">
    <property type="entry name" value="CHROMOSOME 16, WHOLE GENOME SHOTGUN SEQUENCE"/>
    <property type="match status" value="1"/>
</dbReference>
<dbReference type="Pfam" id="PF03235">
    <property type="entry name" value="GmrSD_N"/>
    <property type="match status" value="1"/>
</dbReference>
<evidence type="ECO:0000259" key="1">
    <source>
        <dbReference type="Pfam" id="PF03235"/>
    </source>
</evidence>
<dbReference type="InterPro" id="IPR004919">
    <property type="entry name" value="GmrSD_N"/>
</dbReference>
<reference evidence="3" key="1">
    <citation type="submission" date="2016-10" db="EMBL/GenBank/DDBJ databases">
        <authorList>
            <person name="Varghese N."/>
            <person name="Submissions S."/>
        </authorList>
    </citation>
    <scope>NUCLEOTIDE SEQUENCE [LARGE SCALE GENOMIC DNA]</scope>
    <source>
        <strain evidence="3">BP1-148</strain>
    </source>
</reference>
<protein>
    <recommendedName>
        <fullName evidence="1">GmrSD restriction endonucleases N-terminal domain-containing protein</fullName>
    </recommendedName>
</protein>
<proteinExistence type="predicted"/>
<dbReference type="PANTHER" id="PTHR39639:SF1">
    <property type="entry name" value="DUF262 DOMAIN-CONTAINING PROTEIN"/>
    <property type="match status" value="1"/>
</dbReference>